<organism evidence="1 3">
    <name type="scientific">Shewanella fidelis</name>
    <dbReference type="NCBI Taxonomy" id="173509"/>
    <lineage>
        <taxon>Bacteria</taxon>
        <taxon>Pseudomonadati</taxon>
        <taxon>Pseudomonadota</taxon>
        <taxon>Gammaproteobacteria</taxon>
        <taxon>Alteromonadales</taxon>
        <taxon>Shewanellaceae</taxon>
        <taxon>Shewanella</taxon>
    </lineage>
</organism>
<keyword evidence="4" id="KW-1185">Reference proteome</keyword>
<dbReference type="EMBL" id="JAPMLE010000001">
    <property type="protein sequence ID" value="MDR8525241.1"/>
    <property type="molecule type" value="Genomic_DNA"/>
</dbReference>
<dbReference type="EMBL" id="JAPMLD010000001">
    <property type="protein sequence ID" value="MDW4823324.1"/>
    <property type="molecule type" value="Genomic_DNA"/>
</dbReference>
<evidence type="ECO:0000313" key="3">
    <source>
        <dbReference type="Proteomes" id="UP001259340"/>
    </source>
</evidence>
<dbReference type="Proteomes" id="UP001271263">
    <property type="component" value="Unassembled WGS sequence"/>
</dbReference>
<proteinExistence type="predicted"/>
<name>A0AAW8NR46_9GAMM</name>
<sequence length="126" mass="13949">MENHLKFLVSFVVAACLTACQGVSFHTNLTPDYVVNSYEASKVVEYSAEEVYNHDSQMIGDVSASYCQTLNTPAPSYSRVVDALKYKVQRLGGNGIVIMECSKENPFATCEARLECRALAYEVNFS</sequence>
<reference evidence="2 4" key="1">
    <citation type="journal article" date="2022" name="bioRxiv">
        <title>Prophages regulate Shewanella fidelis 3313 motility and biofilm formation: implications for gut colonization dynamics in Ciona robusta.</title>
        <authorList>
            <person name="Natarajan O."/>
            <person name="Gibboney S.L."/>
            <person name="Young M.N."/>
            <person name="Lim S.J."/>
            <person name="Pluta N."/>
            <person name="Atkinson C.G."/>
            <person name="Leigh B.A."/>
            <person name="Liberti A."/>
            <person name="Kees E.D."/>
            <person name="Breitbart M."/>
            <person name="Gralnick J.A."/>
            <person name="Dishaw L.J."/>
        </authorList>
    </citation>
    <scope>NUCLEOTIDE SEQUENCE [LARGE SCALE GENOMIC DNA]</scope>
    <source>
        <strain evidence="2 4">JG4066</strain>
    </source>
</reference>
<reference evidence="1" key="2">
    <citation type="submission" date="2022-11" db="EMBL/GenBank/DDBJ databases">
        <title>Prophages regulate Shewanella fidelis motility and biofilm formation: implications for gut colonization dynamics in Ciona robusta.</title>
        <authorList>
            <person name="Natarajan O."/>
            <person name="Gibboney S.L."/>
            <person name="Young M.N."/>
            <person name="Lim S.J."/>
            <person name="Pluta N."/>
            <person name="Atkinson C.G.F."/>
            <person name="Leigh B.A."/>
            <person name="Liberti A."/>
            <person name="Kees E."/>
            <person name="Breitbart M."/>
            <person name="Gralnick J."/>
            <person name="Dishaw L.J."/>
        </authorList>
    </citation>
    <scope>NUCLEOTIDE SEQUENCE</scope>
    <source>
        <strain evidence="1">3313</strain>
    </source>
</reference>
<comment type="caution">
    <text evidence="1">The sequence shown here is derived from an EMBL/GenBank/DDBJ whole genome shotgun (WGS) entry which is preliminary data.</text>
</comment>
<evidence type="ECO:0000313" key="1">
    <source>
        <dbReference type="EMBL" id="MDR8525241.1"/>
    </source>
</evidence>
<gene>
    <name evidence="1" type="ORF">OS133_16575</name>
    <name evidence="2" type="ORF">OS134_04440</name>
</gene>
<dbReference type="Gene3D" id="3.30.110.70">
    <property type="entry name" value="Hypothetical protein apc22750. Chain B"/>
    <property type="match status" value="1"/>
</dbReference>
<accession>A0AAW8NR46</accession>
<evidence type="ECO:0008006" key="5">
    <source>
        <dbReference type="Google" id="ProtNLM"/>
    </source>
</evidence>
<dbReference type="Proteomes" id="UP001259340">
    <property type="component" value="Unassembled WGS sequence"/>
</dbReference>
<evidence type="ECO:0000313" key="2">
    <source>
        <dbReference type="EMBL" id="MDW4823324.1"/>
    </source>
</evidence>
<evidence type="ECO:0000313" key="4">
    <source>
        <dbReference type="Proteomes" id="UP001271263"/>
    </source>
</evidence>
<dbReference type="AlphaFoldDB" id="A0AAW8NR46"/>
<protein>
    <recommendedName>
        <fullName evidence="5">Lipoprotein</fullName>
    </recommendedName>
</protein>
<dbReference type="RefSeq" id="WP_310655489.1">
    <property type="nucleotide sequence ID" value="NZ_JAPMLA010000002.1"/>
</dbReference>